<accession>B9LVN2</accession>
<dbReference type="EMBL" id="CP001366">
    <property type="protein sequence ID" value="ACM58745.1"/>
    <property type="molecule type" value="Genomic_DNA"/>
</dbReference>
<reference evidence="1 2" key="1">
    <citation type="journal article" date="2016" name="Stand. Genomic Sci.">
        <title>Complete genome sequence of the Antarctic Halorubrum lacusprofundi type strain ACAM 34.</title>
        <authorList>
            <person name="Anderson I.J."/>
            <person name="DasSarma P."/>
            <person name="Lucas S."/>
            <person name="Copeland A."/>
            <person name="Lapidus A."/>
            <person name="Del Rio T.G."/>
            <person name="Tice H."/>
            <person name="Dalin E."/>
            <person name="Bruce D.C."/>
            <person name="Goodwin L."/>
            <person name="Pitluck S."/>
            <person name="Sims D."/>
            <person name="Brettin T.S."/>
            <person name="Detter J.C."/>
            <person name="Han C.S."/>
            <person name="Larimer F."/>
            <person name="Hauser L."/>
            <person name="Land M."/>
            <person name="Ivanova N."/>
            <person name="Richardson P."/>
            <person name="Cavicchioli R."/>
            <person name="DasSarma S."/>
            <person name="Woese C.R."/>
            <person name="Kyrpides N.C."/>
        </authorList>
    </citation>
    <scope>NUCLEOTIDE SEQUENCE [LARGE SCALE GENOMIC DNA]</scope>
    <source>
        <strain evidence="2">ATCC 49239 / DSM 5036 / JCM 8891 / ACAM 34</strain>
    </source>
</reference>
<evidence type="ECO:0000313" key="1">
    <source>
        <dbReference type="EMBL" id="ACM58745.1"/>
    </source>
</evidence>
<proteinExistence type="predicted"/>
<gene>
    <name evidence="1" type="ordered locus">Hlac_3211</name>
</gene>
<organism evidence="1 2">
    <name type="scientific">Halorubrum lacusprofundi (strain ATCC 49239 / DSM 5036 / JCM 8891 / ACAM 34)</name>
    <dbReference type="NCBI Taxonomy" id="416348"/>
    <lineage>
        <taxon>Archaea</taxon>
        <taxon>Methanobacteriati</taxon>
        <taxon>Methanobacteriota</taxon>
        <taxon>Stenosarchaea group</taxon>
        <taxon>Halobacteria</taxon>
        <taxon>Halobacteriales</taxon>
        <taxon>Haloferacaceae</taxon>
        <taxon>Halorubrum</taxon>
    </lineage>
</organism>
<protein>
    <submittedName>
        <fullName evidence="1">Uncharacterized protein</fullName>
    </submittedName>
</protein>
<sequence>MLCEVLMFSYRQLPEISKCVFFLFSFKRLMKISNRTDSILAPLCTLLRQVNPGVEFRFTRELELHRLTVTVDSCGENS</sequence>
<dbReference type="KEGG" id="hla:Hlac_3211"/>
<keyword evidence="2" id="KW-1185">Reference proteome</keyword>
<dbReference type="HOGENOM" id="CLU_2613483_0_0_2"/>
<evidence type="ECO:0000313" key="2">
    <source>
        <dbReference type="Proteomes" id="UP000000740"/>
    </source>
</evidence>
<dbReference type="AlphaFoldDB" id="B9LVN2"/>
<dbReference type="Proteomes" id="UP000000740">
    <property type="component" value="Chromosome 2"/>
</dbReference>
<name>B9LVN2_HALLT</name>